<protein>
    <submittedName>
        <fullName evidence="1">Dyp-type peroxidase</fullName>
        <ecNumber evidence="1">1.11.1.7</ecNumber>
    </submittedName>
</protein>
<keyword evidence="2" id="KW-1185">Reference proteome</keyword>
<dbReference type="EC" id="1.11.1.7" evidence="1"/>
<evidence type="ECO:0000313" key="2">
    <source>
        <dbReference type="Proteomes" id="UP001143910"/>
    </source>
</evidence>
<accession>A0ACC1MR64</accession>
<comment type="caution">
    <text evidence="1">The sequence shown here is derived from an EMBL/GenBank/DDBJ whole genome shotgun (WGS) entry which is preliminary data.</text>
</comment>
<gene>
    <name evidence="1" type="ORF">NQ176_g8812</name>
</gene>
<dbReference type="Proteomes" id="UP001143910">
    <property type="component" value="Unassembled WGS sequence"/>
</dbReference>
<evidence type="ECO:0000313" key="1">
    <source>
        <dbReference type="EMBL" id="KAJ2969169.1"/>
    </source>
</evidence>
<proteinExistence type="predicted"/>
<dbReference type="EMBL" id="JANJQO010001805">
    <property type="protein sequence ID" value="KAJ2969169.1"/>
    <property type="molecule type" value="Genomic_DNA"/>
</dbReference>
<reference evidence="1" key="1">
    <citation type="submission" date="2022-08" db="EMBL/GenBank/DDBJ databases">
        <title>Genome Sequence of Lecanicillium fungicola.</title>
        <authorList>
            <person name="Buettner E."/>
        </authorList>
    </citation>
    <scope>NUCLEOTIDE SEQUENCE</scope>
    <source>
        <strain evidence="1">Babe33</strain>
    </source>
</reference>
<keyword evidence="1" id="KW-0560">Oxidoreductase</keyword>
<name>A0ACC1MR64_9HYPO</name>
<keyword evidence="1" id="KW-0575">Peroxidase</keyword>
<sequence>MHLPVIFTFIAVQVAAQGNPFQAPGPNDVRSPCPALNSLANHGYLPHNGKKISVPMVVKAFKDVMNVGADATTPIGTLGLQASHVLLSTTFNLDDLKQHNFPFEHDGSLSRQDAFFNKNQNFDADIWAQTLSNFDGLENATIPAAANARFARANDSFDRNPKLNYGARQLVTSFLENALFLSVLGNPISGNAPMSFVRPFFEEERLPFDEGWTRPDSETNLETLGAMTALLQLAKPEAVPEGLQIGTQSITDVLNLIDPLTGKVTTVTCALLGLC</sequence>
<organism evidence="1 2">
    <name type="scientific">Zarea fungicola</name>
    <dbReference type="NCBI Taxonomy" id="93591"/>
    <lineage>
        <taxon>Eukaryota</taxon>
        <taxon>Fungi</taxon>
        <taxon>Dikarya</taxon>
        <taxon>Ascomycota</taxon>
        <taxon>Pezizomycotina</taxon>
        <taxon>Sordariomycetes</taxon>
        <taxon>Hypocreomycetidae</taxon>
        <taxon>Hypocreales</taxon>
        <taxon>Cordycipitaceae</taxon>
        <taxon>Zarea</taxon>
    </lineage>
</organism>